<dbReference type="Pfam" id="PF02604">
    <property type="entry name" value="PhdYeFM_antitox"/>
    <property type="match status" value="1"/>
</dbReference>
<comment type="function">
    <text evidence="2">Antitoxin component of a type II toxin-antitoxin (TA) system.</text>
</comment>
<dbReference type="NCBIfam" id="TIGR01552">
    <property type="entry name" value="phd_fam"/>
    <property type="match status" value="1"/>
</dbReference>
<reference evidence="3 4" key="1">
    <citation type="journal article" date="2016" name="Environ. Microbiol.">
        <title>Genomic resolution of a cold subsurface aquifer community provides metabolic insights for novel microbes adapted to high CO concentrations.</title>
        <authorList>
            <person name="Probst A.J."/>
            <person name="Castelle C.J."/>
            <person name="Singh A."/>
            <person name="Brown C.T."/>
            <person name="Anantharaman K."/>
            <person name="Sharon I."/>
            <person name="Hug L.A."/>
            <person name="Burstein D."/>
            <person name="Emerson J.B."/>
            <person name="Thomas B.C."/>
            <person name="Banfield J.F."/>
        </authorList>
    </citation>
    <scope>NUCLEOTIDE SEQUENCE [LARGE SCALE GENOMIC DNA]</scope>
    <source>
        <strain evidence="3">CG2_30_35_20</strain>
    </source>
</reference>
<dbReference type="Gene3D" id="3.40.1620.10">
    <property type="entry name" value="YefM-like domain"/>
    <property type="match status" value="1"/>
</dbReference>
<dbReference type="STRING" id="1805376.AUK05_03630"/>
<accession>A0A1J5I053</accession>
<sequence length="72" mass="8097">MDNTITVNSSTARKNFYKLLDEVHYNNVTIIVTISGIPVVKMVGISKEEASKYIKKKLISQKELLKLNTING</sequence>
<dbReference type="AlphaFoldDB" id="A0A1J5I053"/>
<proteinExistence type="inferred from homology"/>
<comment type="caution">
    <text evidence="3">The sequence shown here is derived from an EMBL/GenBank/DDBJ whole genome shotgun (WGS) entry which is preliminary data.</text>
</comment>
<evidence type="ECO:0000313" key="4">
    <source>
        <dbReference type="Proteomes" id="UP000182344"/>
    </source>
</evidence>
<evidence type="ECO:0000256" key="2">
    <source>
        <dbReference type="RuleBase" id="RU362080"/>
    </source>
</evidence>
<dbReference type="Proteomes" id="UP000182344">
    <property type="component" value="Unassembled WGS sequence"/>
</dbReference>
<dbReference type="InterPro" id="IPR006442">
    <property type="entry name" value="Antitoxin_Phd/YefM"/>
</dbReference>
<name>A0A1J5I053_9BACT</name>
<protein>
    <recommendedName>
        <fullName evidence="2">Antitoxin</fullName>
    </recommendedName>
</protein>
<gene>
    <name evidence="3" type="ORF">AUK05_03630</name>
</gene>
<dbReference type="EMBL" id="MNZO01000052">
    <property type="protein sequence ID" value="OIP86463.1"/>
    <property type="molecule type" value="Genomic_DNA"/>
</dbReference>
<comment type="similarity">
    <text evidence="1 2">Belongs to the phD/YefM antitoxin family.</text>
</comment>
<organism evidence="3 4">
    <name type="scientific">Candidatus Shapirobacteria bacterium CG2_30_35_20</name>
    <dbReference type="NCBI Taxonomy" id="1805376"/>
    <lineage>
        <taxon>Bacteria</taxon>
        <taxon>Candidatus Shapironibacteriota</taxon>
    </lineage>
</organism>
<dbReference type="InterPro" id="IPR036165">
    <property type="entry name" value="YefM-like_sf"/>
</dbReference>
<dbReference type="SUPFAM" id="SSF143120">
    <property type="entry name" value="YefM-like"/>
    <property type="match status" value="1"/>
</dbReference>
<evidence type="ECO:0000256" key="1">
    <source>
        <dbReference type="ARBA" id="ARBA00009981"/>
    </source>
</evidence>
<evidence type="ECO:0000313" key="3">
    <source>
        <dbReference type="EMBL" id="OIP86463.1"/>
    </source>
</evidence>